<keyword evidence="6" id="KW-0805">Transcription regulation</keyword>
<organism evidence="11 12">
    <name type="scientific">Malassezia brasiliensis</name>
    <dbReference type="NCBI Taxonomy" id="1821822"/>
    <lineage>
        <taxon>Eukaryota</taxon>
        <taxon>Fungi</taxon>
        <taxon>Dikarya</taxon>
        <taxon>Basidiomycota</taxon>
        <taxon>Ustilaginomycotina</taxon>
        <taxon>Malasseziomycetes</taxon>
        <taxon>Malasseziales</taxon>
        <taxon>Malasseziaceae</taxon>
        <taxon>Malassezia</taxon>
    </lineage>
</organism>
<dbReference type="SMART" id="SM01250">
    <property type="entry name" value="KAT11"/>
    <property type="match status" value="1"/>
</dbReference>
<dbReference type="GO" id="GO:0032931">
    <property type="term" value="F:histone H3K56 acetyltransferase activity"/>
    <property type="evidence" value="ECO:0007669"/>
    <property type="project" value="TreeGrafter"/>
</dbReference>
<evidence type="ECO:0000256" key="7">
    <source>
        <dbReference type="ARBA" id="ARBA00023163"/>
    </source>
</evidence>
<dbReference type="GO" id="GO:0006355">
    <property type="term" value="P:regulation of DNA-templated transcription"/>
    <property type="evidence" value="ECO:0007669"/>
    <property type="project" value="InterPro"/>
</dbReference>
<dbReference type="EC" id="2.3.1.48" evidence="2"/>
<dbReference type="Proteomes" id="UP001216638">
    <property type="component" value="Chromosome 5"/>
</dbReference>
<reference evidence="11" key="1">
    <citation type="submission" date="2023-03" db="EMBL/GenBank/DDBJ databases">
        <title>Mating type loci evolution in Malassezia.</title>
        <authorList>
            <person name="Coelho M.A."/>
        </authorList>
    </citation>
    <scope>NUCLEOTIDE SEQUENCE</scope>
    <source>
        <strain evidence="11">CBS 14135</strain>
    </source>
</reference>
<dbReference type="InterPro" id="IPR016849">
    <property type="entry name" value="Rtt109"/>
</dbReference>
<accession>A0AAF0DWQ2</accession>
<dbReference type="PANTHER" id="PTHR31571:SF2">
    <property type="entry name" value="HISTONE ACETYLTRANSFERASE RTT109"/>
    <property type="match status" value="1"/>
</dbReference>
<dbReference type="GO" id="GO:0005634">
    <property type="term" value="C:nucleus"/>
    <property type="evidence" value="ECO:0007669"/>
    <property type="project" value="UniProtKB-SubCell"/>
</dbReference>
<evidence type="ECO:0000313" key="12">
    <source>
        <dbReference type="Proteomes" id="UP001216638"/>
    </source>
</evidence>
<dbReference type="InterPro" id="IPR051236">
    <property type="entry name" value="HAT_RTT109-like"/>
</dbReference>
<evidence type="ECO:0000256" key="4">
    <source>
        <dbReference type="ARBA" id="ARBA00022763"/>
    </source>
</evidence>
<feature type="region of interest" description="Disordered" evidence="10">
    <location>
        <begin position="510"/>
        <end position="529"/>
    </location>
</feature>
<keyword evidence="12" id="KW-1185">Reference proteome</keyword>
<dbReference type="Pfam" id="PF08214">
    <property type="entry name" value="HAT_KAT11"/>
    <property type="match status" value="1"/>
</dbReference>
<protein>
    <recommendedName>
        <fullName evidence="2">histone acetyltransferase</fullName>
        <ecNumber evidence="2">2.3.1.48</ecNumber>
    </recommendedName>
</protein>
<evidence type="ECO:0000256" key="8">
    <source>
        <dbReference type="ARBA" id="ARBA00023242"/>
    </source>
</evidence>
<keyword evidence="8" id="KW-0539">Nucleus</keyword>
<evidence type="ECO:0000256" key="1">
    <source>
        <dbReference type="ARBA" id="ARBA00004123"/>
    </source>
</evidence>
<evidence type="ECO:0000256" key="9">
    <source>
        <dbReference type="ARBA" id="ARBA00048940"/>
    </source>
</evidence>
<dbReference type="InterPro" id="IPR013178">
    <property type="entry name" value="Histone_AcTrfase_Rtt109/CBP"/>
</dbReference>
<keyword evidence="5" id="KW-0007">Acetylation</keyword>
<evidence type="ECO:0000313" key="11">
    <source>
        <dbReference type="EMBL" id="WFC96923.1"/>
    </source>
</evidence>
<dbReference type="EMBL" id="CP119955">
    <property type="protein sequence ID" value="WFC96923.1"/>
    <property type="molecule type" value="Genomic_DNA"/>
</dbReference>
<proteinExistence type="predicted"/>
<evidence type="ECO:0000256" key="6">
    <source>
        <dbReference type="ARBA" id="ARBA00023015"/>
    </source>
</evidence>
<evidence type="ECO:0000256" key="5">
    <source>
        <dbReference type="ARBA" id="ARBA00022990"/>
    </source>
</evidence>
<sequence>MAPRDSLLGACTAALHRAFPLQEAGRVRIQTSFSRPYPVRSLYPLAHIHPTDGHASRASDAFAVYKEHVVVTATWTPTGGEERMMYAIECYVYTLPACGAGLFYVAKLDSTGYGPRVVPQRTHLPATYRDAPSIATALTAATVTYFASRAHWRHLPHITHVSVHVLARAQAAYLFPSSPDNPGKRALSDAALIRWWRACLSEAIAQLRKTHPTDHVHAYYMIPGYAKLDSHPLVPLVPTEAPSAPTGRDAAVYAAGWVYGHPYSAAGAESAVRPALPLHPCDDEQRTVHTNDAQRRVSLATLIPVFPDDPKGRFINELCSSAHEPGKRAAGDVTGVSAAHRDAMIERQALDRMDVDRFWESMGFRQECSSGNAVGVFVVSVSGCPEGKGMETTSEAEVTDEARAAPEPTAELAAEPAAEPASHRAAPAPQPGSLPQSTLEDLVIKYMLQDACRWGDATEAVRLTEHYLVALDRATRRKTSESEGVDTEHQLWDTVDLEATPAEVIALGKRHADAHGPSDARADAPVRVV</sequence>
<keyword evidence="4" id="KW-0227">DNA damage</keyword>
<dbReference type="GO" id="GO:0006974">
    <property type="term" value="P:DNA damage response"/>
    <property type="evidence" value="ECO:0007669"/>
    <property type="project" value="UniProtKB-KW"/>
</dbReference>
<evidence type="ECO:0000256" key="2">
    <source>
        <dbReference type="ARBA" id="ARBA00013184"/>
    </source>
</evidence>
<gene>
    <name evidence="11" type="ORF">MBRA1_003589</name>
</gene>
<evidence type="ECO:0000256" key="3">
    <source>
        <dbReference type="ARBA" id="ARBA00022679"/>
    </source>
</evidence>
<feature type="region of interest" description="Disordered" evidence="10">
    <location>
        <begin position="388"/>
        <end position="435"/>
    </location>
</feature>
<keyword evidence="7" id="KW-0804">Transcription</keyword>
<dbReference type="PANTHER" id="PTHR31571">
    <property type="entry name" value="ALTERED INHERITANCE OF MITOCHONDRIA PROTEIN 6"/>
    <property type="match status" value="1"/>
</dbReference>
<keyword evidence="3" id="KW-0808">Transferase</keyword>
<name>A0AAF0DWQ2_9BASI</name>
<dbReference type="PROSITE" id="PS51728">
    <property type="entry name" value="RTT109_HAT"/>
    <property type="match status" value="1"/>
</dbReference>
<comment type="catalytic activity">
    <reaction evidence="9">
        <text>L-lysyl-[histone] + acetyl-CoA = N(6)-acetyl-L-lysyl-[histone] + CoA + H(+)</text>
        <dbReference type="Rhea" id="RHEA:21992"/>
        <dbReference type="Rhea" id="RHEA-COMP:9845"/>
        <dbReference type="Rhea" id="RHEA-COMP:11338"/>
        <dbReference type="ChEBI" id="CHEBI:15378"/>
        <dbReference type="ChEBI" id="CHEBI:29969"/>
        <dbReference type="ChEBI" id="CHEBI:57287"/>
        <dbReference type="ChEBI" id="CHEBI:57288"/>
        <dbReference type="ChEBI" id="CHEBI:61930"/>
        <dbReference type="EC" id="2.3.1.48"/>
    </reaction>
    <physiologicalReaction direction="left-to-right" evidence="9">
        <dbReference type="Rhea" id="RHEA:21993"/>
    </physiologicalReaction>
</comment>
<dbReference type="AlphaFoldDB" id="A0AAF0DWQ2"/>
<comment type="subcellular location">
    <subcellularLocation>
        <location evidence="1">Nucleus</location>
    </subcellularLocation>
</comment>
<feature type="compositionally biased region" description="Low complexity" evidence="10">
    <location>
        <begin position="405"/>
        <end position="427"/>
    </location>
</feature>
<evidence type="ECO:0000256" key="10">
    <source>
        <dbReference type="SAM" id="MobiDB-lite"/>
    </source>
</evidence>